<evidence type="ECO:0000259" key="10">
    <source>
        <dbReference type="PROSITE" id="PS50235"/>
    </source>
</evidence>
<keyword evidence="4 7" id="KW-0833">Ubl conjugation pathway</keyword>
<gene>
    <name evidence="11" type="ORF">MGL_3838</name>
</gene>
<dbReference type="InterPro" id="IPR028889">
    <property type="entry name" value="USP"/>
</dbReference>
<evidence type="ECO:0000256" key="3">
    <source>
        <dbReference type="ARBA" id="ARBA00022670"/>
    </source>
</evidence>
<evidence type="ECO:0000313" key="11">
    <source>
        <dbReference type="EMBL" id="EDP41836.1"/>
    </source>
</evidence>
<dbReference type="AlphaFoldDB" id="A8QAV6"/>
<evidence type="ECO:0000256" key="7">
    <source>
        <dbReference type="RuleBase" id="RU366025"/>
    </source>
</evidence>
<dbReference type="PANTHER" id="PTHR21646">
    <property type="entry name" value="UBIQUITIN CARBOXYL-TERMINAL HYDROLASE"/>
    <property type="match status" value="1"/>
</dbReference>
<keyword evidence="12" id="KW-1185">Reference proteome</keyword>
<dbReference type="Proteomes" id="UP000008837">
    <property type="component" value="Unassembled WGS sequence"/>
</dbReference>
<evidence type="ECO:0000256" key="1">
    <source>
        <dbReference type="ARBA" id="ARBA00000707"/>
    </source>
</evidence>
<dbReference type="RefSeq" id="XP_001729050.1">
    <property type="nucleotide sequence ID" value="XM_001728998.1"/>
</dbReference>
<dbReference type="GeneID" id="5853357"/>
<comment type="catalytic activity">
    <reaction evidence="1 7">
        <text>Thiol-dependent hydrolysis of ester, thioester, amide, peptide and isopeptide bonds formed by the C-terminal Gly of ubiquitin (a 76-residue protein attached to proteins as an intracellular targeting signal).</text>
        <dbReference type="EC" id="3.4.19.12"/>
    </reaction>
</comment>
<feature type="domain" description="USP" evidence="10">
    <location>
        <begin position="453"/>
        <end position="806"/>
    </location>
</feature>
<evidence type="ECO:0000256" key="4">
    <source>
        <dbReference type="ARBA" id="ARBA00022786"/>
    </source>
</evidence>
<feature type="region of interest" description="Disordered" evidence="8">
    <location>
        <begin position="311"/>
        <end position="389"/>
    </location>
</feature>
<comment type="similarity">
    <text evidence="2 7">Belongs to the peptidase C19 family.</text>
</comment>
<dbReference type="InParanoid" id="A8QAV6"/>
<evidence type="ECO:0000256" key="6">
    <source>
        <dbReference type="ARBA" id="ARBA00022807"/>
    </source>
</evidence>
<dbReference type="Gene3D" id="3.90.70.10">
    <property type="entry name" value="Cysteine proteinases"/>
    <property type="match status" value="1"/>
</dbReference>
<evidence type="ECO:0000256" key="5">
    <source>
        <dbReference type="ARBA" id="ARBA00022801"/>
    </source>
</evidence>
<dbReference type="PROSITE" id="PS50206">
    <property type="entry name" value="RHODANESE_3"/>
    <property type="match status" value="1"/>
</dbReference>
<feature type="compositionally biased region" description="Pro residues" evidence="8">
    <location>
        <begin position="63"/>
        <end position="78"/>
    </location>
</feature>
<dbReference type="SUPFAM" id="SSF52821">
    <property type="entry name" value="Rhodanese/Cell cycle control phosphatase"/>
    <property type="match status" value="1"/>
</dbReference>
<organism evidence="11 12">
    <name type="scientific">Malassezia globosa (strain ATCC MYA-4612 / CBS 7966)</name>
    <name type="common">Dandruff-associated fungus</name>
    <dbReference type="NCBI Taxonomy" id="425265"/>
    <lineage>
        <taxon>Eukaryota</taxon>
        <taxon>Fungi</taxon>
        <taxon>Dikarya</taxon>
        <taxon>Basidiomycota</taxon>
        <taxon>Ustilaginomycotina</taxon>
        <taxon>Malasseziomycetes</taxon>
        <taxon>Malasseziales</taxon>
        <taxon>Malasseziaceae</taxon>
        <taxon>Malassezia</taxon>
    </lineage>
</organism>
<dbReference type="OrthoDB" id="292964at2759"/>
<feature type="region of interest" description="Disordered" evidence="8">
    <location>
        <begin position="20"/>
        <end position="150"/>
    </location>
</feature>
<evidence type="ECO:0000256" key="2">
    <source>
        <dbReference type="ARBA" id="ARBA00009085"/>
    </source>
</evidence>
<keyword evidence="6 7" id="KW-0788">Thiol protease</keyword>
<dbReference type="SUPFAM" id="SSF54001">
    <property type="entry name" value="Cysteine proteinases"/>
    <property type="match status" value="1"/>
</dbReference>
<feature type="compositionally biased region" description="Low complexity" evidence="8">
    <location>
        <begin position="366"/>
        <end position="389"/>
    </location>
</feature>
<dbReference type="CDD" id="cd02674">
    <property type="entry name" value="Peptidase_C19R"/>
    <property type="match status" value="1"/>
</dbReference>
<dbReference type="InterPro" id="IPR018200">
    <property type="entry name" value="USP_CS"/>
</dbReference>
<dbReference type="PROSITE" id="PS00973">
    <property type="entry name" value="USP_2"/>
    <property type="match status" value="1"/>
</dbReference>
<protein>
    <recommendedName>
        <fullName evidence="7">Ubiquitin carboxyl-terminal hydrolase</fullName>
        <ecNumber evidence="7">3.4.19.12</ecNumber>
    </recommendedName>
</protein>
<name>A8QAV6_MALGO</name>
<reference evidence="11 12" key="1">
    <citation type="journal article" date="2007" name="Proc. Natl. Acad. Sci. U.S.A.">
        <title>Dandruff-associated Malassezia genomes reveal convergent and divergent virulence traits shared with plant and human fungal pathogens.</title>
        <authorList>
            <person name="Xu J."/>
            <person name="Saunders C.W."/>
            <person name="Hu P."/>
            <person name="Grant R.A."/>
            <person name="Boekhout T."/>
            <person name="Kuramae E.E."/>
            <person name="Kronstad J.W."/>
            <person name="Deangelis Y.M."/>
            <person name="Reeder N.L."/>
            <person name="Johnstone K.R."/>
            <person name="Leland M."/>
            <person name="Fieno A.M."/>
            <person name="Begley W.M."/>
            <person name="Sun Y."/>
            <person name="Lacey M.P."/>
            <person name="Chaudhary T."/>
            <person name="Keough T."/>
            <person name="Chu L."/>
            <person name="Sears R."/>
            <person name="Yuan B."/>
            <person name="Dawson T.L.Jr."/>
        </authorList>
    </citation>
    <scope>NUCLEOTIDE SEQUENCE [LARGE SCALE GENOMIC DNA]</scope>
    <source>
        <strain evidence="12">ATCC MYA-4612 / CBS 7966</strain>
    </source>
</reference>
<dbReference type="InterPro" id="IPR001763">
    <property type="entry name" value="Rhodanese-like_dom"/>
</dbReference>
<dbReference type="GO" id="GO:0004843">
    <property type="term" value="F:cysteine-type deubiquitinase activity"/>
    <property type="evidence" value="ECO:0007669"/>
    <property type="project" value="UniProtKB-UniRule"/>
</dbReference>
<dbReference type="VEuPathDB" id="FungiDB:MGL_3838"/>
<dbReference type="Gene3D" id="3.40.250.10">
    <property type="entry name" value="Rhodanese-like domain"/>
    <property type="match status" value="1"/>
</dbReference>
<dbReference type="Pfam" id="PF00443">
    <property type="entry name" value="UCH"/>
    <property type="match status" value="1"/>
</dbReference>
<feature type="compositionally biased region" description="Low complexity" evidence="8">
    <location>
        <begin position="79"/>
        <end position="93"/>
    </location>
</feature>
<sequence>MNRTPDIVNRANAIEKELKARAESLSSAQESYELDLATQGLEDEPAPDEGMPPPPYSASSSPRDPPPYRRAPRLPTPSAPSSAVPASASTSPAHVRLSAASSPPRPRTGGLPLQPDAPALARTPSLRPTAAPSSSSMLRQDSPPKPTIPIGQCLSVEQLWTYMYPGFDRTTDDSGQEFLVKRVGLSILLVDVRPRIEHETGFLRGADTVCIDPKLLLAPPVSAAELQASLPPNEAAFFARRAEYDMLVLYDQKTRSFGSQGNATPEQERLETVVQAIESDVLYSPCLLRGGFDSWFRQVGECGIISLNGMRPSSSSSSSFATGANAPLLSHPRRSAPATHARTSRLTPPSMPPRTYQQHQPMAPTLSSSSSSSLSSSPSSSIPSLSPSSSQLNARFEYPKVGAFSSSLSSVAPMPPAPAMPAPMPASLIAGPVRDVMAAPSFPKPRDIRIGLTGLRNFGQTCYMNATIQCLSASVLLAQYLLDGTYKRAINTQNPLGTRGALANAFASLLRALWSEQSVSVAPTAFREAIGQFAPAFRGNEQQDSQEFLMFLLDGLHEDLNLVVQRPPALELGEAQQAELSRLPQQLASVAEWSLYRRRNDSIVVDTFQGQLRNQLTCLTCGHTSITYNAFMSLSLPVPTGRGVSRASLYQCMDAFVREEVLEKGNAWHCPKCKKPRRSTKRLSLARLPPVLIIHLKRFTFRGPASNKIETPVVFATDALDLSNFMPPPLPPGTSVRGIPISESQRPPYLYDLFAVTHHFGTLHSGHYTASVRTQGIWYYCDDSRITPSDAQIQTSSPYVLFFSRRPP</sequence>
<dbReference type="InterPro" id="IPR036873">
    <property type="entry name" value="Rhodanese-like_dom_sf"/>
</dbReference>
<dbReference type="InterPro" id="IPR001394">
    <property type="entry name" value="Peptidase_C19_UCH"/>
</dbReference>
<dbReference type="InterPro" id="IPR038765">
    <property type="entry name" value="Papain-like_cys_pep_sf"/>
</dbReference>
<dbReference type="KEGG" id="mgl:MGL_3838"/>
<dbReference type="InterPro" id="IPR050185">
    <property type="entry name" value="Ub_carboxyl-term_hydrolase"/>
</dbReference>
<dbReference type="EMBL" id="AAYY01000015">
    <property type="protein sequence ID" value="EDP41836.1"/>
    <property type="molecule type" value="Genomic_DNA"/>
</dbReference>
<dbReference type="GO" id="GO:0016579">
    <property type="term" value="P:protein deubiquitination"/>
    <property type="evidence" value="ECO:0007669"/>
    <property type="project" value="InterPro"/>
</dbReference>
<accession>A8QAV6</accession>
<evidence type="ECO:0000313" key="12">
    <source>
        <dbReference type="Proteomes" id="UP000008837"/>
    </source>
</evidence>
<dbReference type="OMA" id="PFVHTYE"/>
<dbReference type="EC" id="3.4.19.12" evidence="7"/>
<dbReference type="PANTHER" id="PTHR21646:SF95">
    <property type="entry name" value="UBIQUITIN CARBOXYL-TERMINAL HYDROLASE 4-RELATED"/>
    <property type="match status" value="1"/>
</dbReference>
<dbReference type="PROSITE" id="PS50235">
    <property type="entry name" value="USP_3"/>
    <property type="match status" value="1"/>
</dbReference>
<keyword evidence="3 7" id="KW-0645">Protease</keyword>
<dbReference type="GO" id="GO:0006508">
    <property type="term" value="P:proteolysis"/>
    <property type="evidence" value="ECO:0007669"/>
    <property type="project" value="UniProtKB-KW"/>
</dbReference>
<evidence type="ECO:0000256" key="8">
    <source>
        <dbReference type="SAM" id="MobiDB-lite"/>
    </source>
</evidence>
<comment type="caution">
    <text evidence="11">The sequence shown here is derived from an EMBL/GenBank/DDBJ whole genome shotgun (WGS) entry which is preliminary data.</text>
</comment>
<feature type="domain" description="Rhodanese" evidence="9">
    <location>
        <begin position="187"/>
        <end position="304"/>
    </location>
</feature>
<dbReference type="STRING" id="425265.A8QAV6"/>
<proteinExistence type="inferred from homology"/>
<evidence type="ECO:0000259" key="9">
    <source>
        <dbReference type="PROSITE" id="PS50206"/>
    </source>
</evidence>
<keyword evidence="5 7" id="KW-0378">Hydrolase</keyword>
<dbReference type="PROSITE" id="PS00972">
    <property type="entry name" value="USP_1"/>
    <property type="match status" value="1"/>
</dbReference>